<feature type="signal peptide" evidence="8">
    <location>
        <begin position="1"/>
        <end position="19"/>
    </location>
</feature>
<dbReference type="InterPro" id="IPR016047">
    <property type="entry name" value="M23ase_b-sheet_dom"/>
</dbReference>
<reference evidence="10 11" key="1">
    <citation type="submission" date="2020-03" db="EMBL/GenBank/DDBJ databases">
        <title>Genomic Encyclopedia of Type Strains, Phase IV (KMG-IV): sequencing the most valuable type-strain genomes for metagenomic binning, comparative biology and taxonomic classification.</title>
        <authorList>
            <person name="Goeker M."/>
        </authorList>
    </citation>
    <scope>NUCLEOTIDE SEQUENCE [LARGE SCALE GENOMIC DNA]</scope>
    <source>
        <strain evidence="10 11">DSM 103870</strain>
    </source>
</reference>
<dbReference type="Proteomes" id="UP001429580">
    <property type="component" value="Unassembled WGS sequence"/>
</dbReference>
<accession>A0ABX0V306</accession>
<keyword evidence="11" id="KW-1185">Reference proteome</keyword>
<dbReference type="EMBL" id="JAASQI010000005">
    <property type="protein sequence ID" value="NIJ58605.1"/>
    <property type="molecule type" value="Genomic_DNA"/>
</dbReference>
<feature type="region of interest" description="Disordered" evidence="7">
    <location>
        <begin position="35"/>
        <end position="59"/>
    </location>
</feature>
<dbReference type="RefSeq" id="WP_246225312.1">
    <property type="nucleotide sequence ID" value="NZ_JAASQI010000005.1"/>
</dbReference>
<keyword evidence="6" id="KW-0482">Metalloprotease</keyword>
<keyword evidence="4" id="KW-0378">Hydrolase</keyword>
<evidence type="ECO:0000256" key="6">
    <source>
        <dbReference type="ARBA" id="ARBA00023049"/>
    </source>
</evidence>
<dbReference type="Gene3D" id="6.10.250.3150">
    <property type="match status" value="1"/>
</dbReference>
<name>A0ABX0V306_9HYPH</name>
<comment type="caution">
    <text evidence="10">The sequence shown here is derived from an EMBL/GenBank/DDBJ whole genome shotgun (WGS) entry which is preliminary data.</text>
</comment>
<evidence type="ECO:0000256" key="3">
    <source>
        <dbReference type="ARBA" id="ARBA00022723"/>
    </source>
</evidence>
<dbReference type="PANTHER" id="PTHR21666">
    <property type="entry name" value="PEPTIDASE-RELATED"/>
    <property type="match status" value="1"/>
</dbReference>
<keyword evidence="3" id="KW-0479">Metal-binding</keyword>
<evidence type="ECO:0000313" key="10">
    <source>
        <dbReference type="EMBL" id="NIJ58605.1"/>
    </source>
</evidence>
<evidence type="ECO:0000256" key="5">
    <source>
        <dbReference type="ARBA" id="ARBA00022833"/>
    </source>
</evidence>
<keyword evidence="2" id="KW-0645">Protease</keyword>
<dbReference type="InterPro" id="IPR050570">
    <property type="entry name" value="Cell_wall_metabolism_enzyme"/>
</dbReference>
<gene>
    <name evidence="10" type="ORF">FHS82_002453</name>
</gene>
<sequence>MAFRIQRSGRFLTCGLAFAVALGVAVLPAAGQEQAQQQAREPSGAQAEGAAPWAGTEADKRQRQQELEAVQADLAARGARREALRTEIEGLSKDRAELNRILLETAQRIGSAEERVSAIEQRLATLDGSEQAIRRSLESRRDVIAEVLAALQRMGRHPPPAVLVAPEDVLQAVRSAILLGATVPELRTEVEALASDLAELARLRAQIATDREALKADIQTLNGEQERLAALIDERQRRIAEAEKIDAGESAQVADLASRTESLKDLIGRMEREITTARKAAEDAAQAVQARDKAVDDRLAAAPFGDPARLEPKISFAKALGLLPFPVRGEVVRGFGASDGFGGATNGISIATREEAVISSPTDGWIVYSGPFRSFGQLLIINAGEGYYVLLAGMERINVTLGQFVLAGEPVGLMGKGAPAGTGALAGASAFAGGATGPILYVEFRKDGGSIDPSPWWARTKGEKVRG</sequence>
<feature type="chain" id="PRO_5045971413" evidence="8">
    <location>
        <begin position="20"/>
        <end position="467"/>
    </location>
</feature>
<dbReference type="Gene3D" id="2.70.70.10">
    <property type="entry name" value="Glucose Permease (Domain IIA)"/>
    <property type="match status" value="1"/>
</dbReference>
<evidence type="ECO:0000256" key="4">
    <source>
        <dbReference type="ARBA" id="ARBA00022801"/>
    </source>
</evidence>
<dbReference type="InterPro" id="IPR011055">
    <property type="entry name" value="Dup_hybrid_motif"/>
</dbReference>
<evidence type="ECO:0000256" key="1">
    <source>
        <dbReference type="ARBA" id="ARBA00001947"/>
    </source>
</evidence>
<evidence type="ECO:0000256" key="2">
    <source>
        <dbReference type="ARBA" id="ARBA00022670"/>
    </source>
</evidence>
<evidence type="ECO:0000256" key="7">
    <source>
        <dbReference type="SAM" id="MobiDB-lite"/>
    </source>
</evidence>
<comment type="cofactor">
    <cofactor evidence="1">
        <name>Zn(2+)</name>
        <dbReference type="ChEBI" id="CHEBI:29105"/>
    </cofactor>
</comment>
<dbReference type="SUPFAM" id="SSF51261">
    <property type="entry name" value="Duplicated hybrid motif"/>
    <property type="match status" value="1"/>
</dbReference>
<organism evidence="10 11">
    <name type="scientific">Pseudochelatococcus lubricantis</name>
    <dbReference type="NCBI Taxonomy" id="1538102"/>
    <lineage>
        <taxon>Bacteria</taxon>
        <taxon>Pseudomonadati</taxon>
        <taxon>Pseudomonadota</taxon>
        <taxon>Alphaproteobacteria</taxon>
        <taxon>Hyphomicrobiales</taxon>
        <taxon>Chelatococcaceae</taxon>
        <taxon>Pseudochelatococcus</taxon>
    </lineage>
</organism>
<evidence type="ECO:0000256" key="8">
    <source>
        <dbReference type="SAM" id="SignalP"/>
    </source>
</evidence>
<protein>
    <submittedName>
        <fullName evidence="10">Septal ring factor EnvC (AmiA/AmiB activator)</fullName>
    </submittedName>
</protein>
<evidence type="ECO:0000313" key="11">
    <source>
        <dbReference type="Proteomes" id="UP001429580"/>
    </source>
</evidence>
<keyword evidence="5" id="KW-0862">Zinc</keyword>
<keyword evidence="8" id="KW-0732">Signal</keyword>
<feature type="domain" description="M23ase beta-sheet core" evidence="9">
    <location>
        <begin position="345"/>
        <end position="453"/>
    </location>
</feature>
<evidence type="ECO:0000259" key="9">
    <source>
        <dbReference type="Pfam" id="PF01551"/>
    </source>
</evidence>
<proteinExistence type="predicted"/>
<dbReference type="PANTHER" id="PTHR21666:SF288">
    <property type="entry name" value="CELL DIVISION PROTEIN YTFB"/>
    <property type="match status" value="1"/>
</dbReference>
<dbReference type="Pfam" id="PF01551">
    <property type="entry name" value="Peptidase_M23"/>
    <property type="match status" value="1"/>
</dbReference>